<dbReference type="AlphaFoldDB" id="A0A2H3CIR9"/>
<organism evidence="1 2">
    <name type="scientific">Armillaria gallica</name>
    <name type="common">Bulbous honey fungus</name>
    <name type="synonym">Armillaria bulbosa</name>
    <dbReference type="NCBI Taxonomy" id="47427"/>
    <lineage>
        <taxon>Eukaryota</taxon>
        <taxon>Fungi</taxon>
        <taxon>Dikarya</taxon>
        <taxon>Basidiomycota</taxon>
        <taxon>Agaricomycotina</taxon>
        <taxon>Agaricomycetes</taxon>
        <taxon>Agaricomycetidae</taxon>
        <taxon>Agaricales</taxon>
        <taxon>Marasmiineae</taxon>
        <taxon>Physalacriaceae</taxon>
        <taxon>Armillaria</taxon>
    </lineage>
</organism>
<proteinExistence type="predicted"/>
<evidence type="ECO:0000313" key="1">
    <source>
        <dbReference type="EMBL" id="PBK81234.1"/>
    </source>
</evidence>
<name>A0A2H3CIR9_ARMGA</name>
<dbReference type="Proteomes" id="UP000217790">
    <property type="component" value="Unassembled WGS sequence"/>
</dbReference>
<sequence>MNDAQTWFAKTARHGEILGLGMALEEVRKRVWLFVTLRDMGSLRGGRSGTVHDGVPVIFIEEKLESFTPITPLTCPCCVTRNGTTPGTWISSSILSAYNNECGRLATTRSGSTHKLSSMTSHQ</sequence>
<dbReference type="EMBL" id="KZ293733">
    <property type="protein sequence ID" value="PBK81234.1"/>
    <property type="molecule type" value="Genomic_DNA"/>
</dbReference>
<dbReference type="InParanoid" id="A0A2H3CIR9"/>
<evidence type="ECO:0000313" key="2">
    <source>
        <dbReference type="Proteomes" id="UP000217790"/>
    </source>
</evidence>
<gene>
    <name evidence="1" type="ORF">ARMGADRAFT_1039514</name>
</gene>
<protein>
    <submittedName>
        <fullName evidence="1">Uncharacterized protein</fullName>
    </submittedName>
</protein>
<reference evidence="2" key="1">
    <citation type="journal article" date="2017" name="Nat. Ecol. Evol.">
        <title>Genome expansion and lineage-specific genetic innovations in the forest pathogenic fungi Armillaria.</title>
        <authorList>
            <person name="Sipos G."/>
            <person name="Prasanna A.N."/>
            <person name="Walter M.C."/>
            <person name="O'Connor E."/>
            <person name="Balint B."/>
            <person name="Krizsan K."/>
            <person name="Kiss B."/>
            <person name="Hess J."/>
            <person name="Varga T."/>
            <person name="Slot J."/>
            <person name="Riley R."/>
            <person name="Boka B."/>
            <person name="Rigling D."/>
            <person name="Barry K."/>
            <person name="Lee J."/>
            <person name="Mihaltcheva S."/>
            <person name="LaButti K."/>
            <person name="Lipzen A."/>
            <person name="Waldron R."/>
            <person name="Moloney N.M."/>
            <person name="Sperisen C."/>
            <person name="Kredics L."/>
            <person name="Vagvoelgyi C."/>
            <person name="Patrignani A."/>
            <person name="Fitzpatrick D."/>
            <person name="Nagy I."/>
            <person name="Doyle S."/>
            <person name="Anderson J.B."/>
            <person name="Grigoriev I.V."/>
            <person name="Gueldener U."/>
            <person name="Muensterkoetter M."/>
            <person name="Nagy L.G."/>
        </authorList>
    </citation>
    <scope>NUCLEOTIDE SEQUENCE [LARGE SCALE GENOMIC DNA]</scope>
    <source>
        <strain evidence="2">Ar21-2</strain>
    </source>
</reference>
<accession>A0A2H3CIR9</accession>
<keyword evidence="2" id="KW-1185">Reference proteome</keyword>